<accession>A0A0R0D3C5</accession>
<name>A0A0R0D3C5_9GAMM</name>
<organism evidence="6 7">
    <name type="scientific">Stenotrophomonas ginsengisoli</name>
    <dbReference type="NCBI Taxonomy" id="336566"/>
    <lineage>
        <taxon>Bacteria</taxon>
        <taxon>Pseudomonadati</taxon>
        <taxon>Pseudomonadota</taxon>
        <taxon>Gammaproteobacteria</taxon>
        <taxon>Lysobacterales</taxon>
        <taxon>Lysobacteraceae</taxon>
        <taxon>Stenotrophomonas</taxon>
    </lineage>
</organism>
<feature type="domain" description="GGDEF" evidence="5">
    <location>
        <begin position="273"/>
        <end position="405"/>
    </location>
</feature>
<dbReference type="PROSITE" id="PS50883">
    <property type="entry name" value="EAL"/>
    <property type="match status" value="1"/>
</dbReference>
<evidence type="ECO:0000313" key="6">
    <source>
        <dbReference type="EMBL" id="KRG76604.1"/>
    </source>
</evidence>
<dbReference type="Gene3D" id="3.30.70.270">
    <property type="match status" value="1"/>
</dbReference>
<evidence type="ECO:0000313" key="7">
    <source>
        <dbReference type="Proteomes" id="UP000050956"/>
    </source>
</evidence>
<dbReference type="STRING" id="336566.ABB30_09850"/>
<dbReference type="InterPro" id="IPR000160">
    <property type="entry name" value="GGDEF_dom"/>
</dbReference>
<dbReference type="InterPro" id="IPR029787">
    <property type="entry name" value="Nucleotide_cyclase"/>
</dbReference>
<dbReference type="InterPro" id="IPR011006">
    <property type="entry name" value="CheY-like_superfamily"/>
</dbReference>
<sequence length="657" mass="70158">MAKHDTPSRPVRAETPPADYAQRWNNAPATAGIATAAQESAATPASAEAPAAIASSINPPELPPAMPAAPMAAPAPAPVLAPATPAPAATPALADVTATPFRVLVVEDDRSQALFAQSVLHGAGIEAVVENDPFAVLTRLPEIKPDLILMDLHLREMDGIALTQKIRQQPHLQLLPIVFLSGDPDPERQYEVLAIGADDFLAKPIRPRHLIAAVSNRIARARQQAMALGLAHPPVAIAVDSAPPARPNTNPETGLPTRQFVLGQLDTLLAEKRSGGLLFVEVAGAIGLRERYGYAHFERLMVKAGHLLLGAARPHSLARLNDNSFLVLAPGVEPVQLVSLAQTLRDGLASEALPAGQSDHIKLRASVGYAPLDAGFADASQAIDAVERTTLDARLLPGAVAQWQPRPTPSQQEHLKLLEGHLEPAYQPIVAVADSSSAQFQVLLRLRQADGTLLPAAQVIPAAEAAGRIADLDHQVMEHALDLLDRYRHATLPMRLFVTQSARTLMADGYAEWISQALRSRNVGGSSVVIDIRMPDALVHGFVLAQLADRLGQSGIRLCLSQFEACNDANALLTMMPVAYVRLSARFASDHADPQVRQLLASTMELARSVNAQLIAQQIEDAQAAAAMWISGIDYIQGNMVQSVGNDLDFDFHNSTL</sequence>
<dbReference type="GO" id="GO:0000160">
    <property type="term" value="P:phosphorelay signal transduction system"/>
    <property type="evidence" value="ECO:0007669"/>
    <property type="project" value="InterPro"/>
</dbReference>
<feature type="domain" description="EAL" evidence="4">
    <location>
        <begin position="406"/>
        <end position="657"/>
    </location>
</feature>
<dbReference type="Pfam" id="PF00563">
    <property type="entry name" value="EAL"/>
    <property type="match status" value="1"/>
</dbReference>
<dbReference type="InterPro" id="IPR043128">
    <property type="entry name" value="Rev_trsase/Diguanyl_cyclase"/>
</dbReference>
<dbReference type="PATRIC" id="fig|336566.3.peg.1386"/>
<evidence type="ECO:0000256" key="1">
    <source>
        <dbReference type="PROSITE-ProRule" id="PRU00169"/>
    </source>
</evidence>
<keyword evidence="7" id="KW-1185">Reference proteome</keyword>
<dbReference type="PANTHER" id="PTHR33121:SF70">
    <property type="entry name" value="SIGNALING PROTEIN YKOW"/>
    <property type="match status" value="1"/>
</dbReference>
<dbReference type="OrthoDB" id="9812260at2"/>
<evidence type="ECO:0000259" key="5">
    <source>
        <dbReference type="PROSITE" id="PS50887"/>
    </source>
</evidence>
<dbReference type="PROSITE" id="PS50110">
    <property type="entry name" value="RESPONSE_REGULATORY"/>
    <property type="match status" value="1"/>
</dbReference>
<dbReference type="PANTHER" id="PTHR33121">
    <property type="entry name" value="CYCLIC DI-GMP PHOSPHODIESTERASE PDEF"/>
    <property type="match status" value="1"/>
</dbReference>
<dbReference type="Pfam" id="PF00072">
    <property type="entry name" value="Response_reg"/>
    <property type="match status" value="1"/>
</dbReference>
<dbReference type="InterPro" id="IPR001789">
    <property type="entry name" value="Sig_transdc_resp-reg_receiver"/>
</dbReference>
<dbReference type="RefSeq" id="WP_057638131.1">
    <property type="nucleotide sequence ID" value="NZ_LDJM01000022.1"/>
</dbReference>
<evidence type="ECO:0000259" key="4">
    <source>
        <dbReference type="PROSITE" id="PS50883"/>
    </source>
</evidence>
<dbReference type="InterPro" id="IPR050706">
    <property type="entry name" value="Cyclic-di-GMP_PDE-like"/>
</dbReference>
<dbReference type="EMBL" id="LDJM01000022">
    <property type="protein sequence ID" value="KRG76604.1"/>
    <property type="molecule type" value="Genomic_DNA"/>
</dbReference>
<dbReference type="SUPFAM" id="SSF141868">
    <property type="entry name" value="EAL domain-like"/>
    <property type="match status" value="1"/>
</dbReference>
<feature type="domain" description="Response regulatory" evidence="3">
    <location>
        <begin position="102"/>
        <end position="218"/>
    </location>
</feature>
<dbReference type="SMART" id="SM00448">
    <property type="entry name" value="REC"/>
    <property type="match status" value="1"/>
</dbReference>
<dbReference type="SMART" id="SM00267">
    <property type="entry name" value="GGDEF"/>
    <property type="match status" value="1"/>
</dbReference>
<feature type="region of interest" description="Disordered" evidence="2">
    <location>
        <begin position="1"/>
        <end position="26"/>
    </location>
</feature>
<evidence type="ECO:0000256" key="2">
    <source>
        <dbReference type="SAM" id="MobiDB-lite"/>
    </source>
</evidence>
<dbReference type="SUPFAM" id="SSF55073">
    <property type="entry name" value="Nucleotide cyclase"/>
    <property type="match status" value="1"/>
</dbReference>
<dbReference type="AlphaFoldDB" id="A0A0R0D3C5"/>
<dbReference type="SMART" id="SM00052">
    <property type="entry name" value="EAL"/>
    <property type="match status" value="1"/>
</dbReference>
<dbReference type="PROSITE" id="PS50887">
    <property type="entry name" value="GGDEF"/>
    <property type="match status" value="1"/>
</dbReference>
<dbReference type="CDD" id="cd01948">
    <property type="entry name" value="EAL"/>
    <property type="match status" value="1"/>
</dbReference>
<evidence type="ECO:0000259" key="3">
    <source>
        <dbReference type="PROSITE" id="PS50110"/>
    </source>
</evidence>
<dbReference type="SUPFAM" id="SSF52172">
    <property type="entry name" value="CheY-like"/>
    <property type="match status" value="1"/>
</dbReference>
<keyword evidence="1" id="KW-0597">Phosphoprotein</keyword>
<dbReference type="Gene3D" id="3.40.50.2300">
    <property type="match status" value="1"/>
</dbReference>
<dbReference type="Proteomes" id="UP000050956">
    <property type="component" value="Unassembled WGS sequence"/>
</dbReference>
<comment type="caution">
    <text evidence="6">The sequence shown here is derived from an EMBL/GenBank/DDBJ whole genome shotgun (WGS) entry which is preliminary data.</text>
</comment>
<proteinExistence type="predicted"/>
<dbReference type="Pfam" id="PF00990">
    <property type="entry name" value="GGDEF"/>
    <property type="match status" value="1"/>
</dbReference>
<gene>
    <name evidence="6" type="ORF">ABB30_09850</name>
</gene>
<dbReference type="Gene3D" id="3.20.20.450">
    <property type="entry name" value="EAL domain"/>
    <property type="match status" value="1"/>
</dbReference>
<dbReference type="GO" id="GO:0071111">
    <property type="term" value="F:cyclic-guanylate-specific phosphodiesterase activity"/>
    <property type="evidence" value="ECO:0007669"/>
    <property type="project" value="InterPro"/>
</dbReference>
<dbReference type="InterPro" id="IPR001633">
    <property type="entry name" value="EAL_dom"/>
</dbReference>
<feature type="modified residue" description="4-aspartylphosphate" evidence="1">
    <location>
        <position position="151"/>
    </location>
</feature>
<reference evidence="6 7" key="1">
    <citation type="submission" date="2015-05" db="EMBL/GenBank/DDBJ databases">
        <title>Genome sequencing and analysis of members of genus Stenotrophomonas.</title>
        <authorList>
            <person name="Patil P.P."/>
            <person name="Midha S."/>
            <person name="Patil P.B."/>
        </authorList>
    </citation>
    <scope>NUCLEOTIDE SEQUENCE [LARGE SCALE GENOMIC DNA]</scope>
    <source>
        <strain evidence="6 7">DSM 24757</strain>
    </source>
</reference>
<dbReference type="InterPro" id="IPR035919">
    <property type="entry name" value="EAL_sf"/>
</dbReference>
<protein>
    <submittedName>
        <fullName evidence="6">Response regulator receiver protein</fullName>
    </submittedName>
</protein>